<evidence type="ECO:0000313" key="3">
    <source>
        <dbReference type="Proteomes" id="UP001327957"/>
    </source>
</evidence>
<gene>
    <name evidence="1" type="ORF">QIS74_12485</name>
    <name evidence="2" type="ORF">QIS74_12491</name>
</gene>
<dbReference type="EMBL" id="JASAOK010000052">
    <property type="protein sequence ID" value="KAK6208259.1"/>
    <property type="molecule type" value="Genomic_DNA"/>
</dbReference>
<dbReference type="SUPFAM" id="SSF53335">
    <property type="entry name" value="S-adenosyl-L-methionine-dependent methyltransferases"/>
    <property type="match status" value="1"/>
</dbReference>
<protein>
    <submittedName>
        <fullName evidence="1">Lovastatin diketide synthase LovF</fullName>
    </submittedName>
</protein>
<dbReference type="EMBL" id="JASAOK010000052">
    <property type="protein sequence ID" value="KAK6208265.1"/>
    <property type="molecule type" value="Genomic_DNA"/>
</dbReference>
<sequence length="402" mass="43263">MLAEPASGGVMNPLLKIQGLVFSSLGRTAVSDANTRRWESDLRSKIVWDVDPDLNEPASNGTTLGTSNHEHDHISPQATRLLPDESNTLLKRLVHKNPRARILDIGASIQGAGHALLQVLGTVEAGGPLAALYHFTSVMDDDFDAAQQELFRWSEILVFDTLNIDDDASLQGFDLGSYDVVLVNQDLGLASSPTQALANVYSLLKPGSRAFITHQATSEKASSRNRILEQTGFSGDNINHYNGTTTTTIVMTVALPPPPTDIPSLLASDDLTLITGGEAGDAESTWLELLQHALSSYNGRKPATHRLDSSTATETLTACTGRFCVFLGEVERPLPRDMDAGTLETIKAMTISCKGLLWITCGGAVECENPDLALAPGFLLSLRNEYLGRPYLTLDLEPSAPL</sequence>
<accession>A0AAV9SVT1</accession>
<reference evidence="1 3" key="1">
    <citation type="submission" date="2023-04" db="EMBL/GenBank/DDBJ databases">
        <title>Colletotrichum tabacum stain YC1 causing leaf anthracnose on Nicotiana tabacum(L.) cv.</title>
        <authorList>
            <person name="Ji Z."/>
            <person name="Wang M."/>
            <person name="Zhang J."/>
            <person name="Wang N."/>
            <person name="Zhou Z."/>
        </authorList>
    </citation>
    <scope>NUCLEOTIDE SEQUENCE [LARGE SCALE GENOMIC DNA]</scope>
    <source>
        <strain evidence="1 3">YC1</strain>
    </source>
</reference>
<dbReference type="InterPro" id="IPR029063">
    <property type="entry name" value="SAM-dependent_MTases_sf"/>
</dbReference>
<name>A0AAV9SVT1_9PEZI</name>
<organism evidence="1 3">
    <name type="scientific">Colletotrichum tabaci</name>
    <dbReference type="NCBI Taxonomy" id="1209068"/>
    <lineage>
        <taxon>Eukaryota</taxon>
        <taxon>Fungi</taxon>
        <taxon>Dikarya</taxon>
        <taxon>Ascomycota</taxon>
        <taxon>Pezizomycotina</taxon>
        <taxon>Sordariomycetes</taxon>
        <taxon>Hypocreomycetidae</taxon>
        <taxon>Glomerellales</taxon>
        <taxon>Glomerellaceae</taxon>
        <taxon>Colletotrichum</taxon>
        <taxon>Colletotrichum destructivum species complex</taxon>
    </lineage>
</organism>
<comment type="caution">
    <text evidence="1">The sequence shown here is derived from an EMBL/GenBank/DDBJ whole genome shotgun (WGS) entry which is preliminary data.</text>
</comment>
<dbReference type="Gene3D" id="3.40.50.150">
    <property type="entry name" value="Vaccinia Virus protein VP39"/>
    <property type="match status" value="1"/>
</dbReference>
<evidence type="ECO:0000313" key="1">
    <source>
        <dbReference type="EMBL" id="KAK6208259.1"/>
    </source>
</evidence>
<keyword evidence="3" id="KW-1185">Reference proteome</keyword>
<dbReference type="CDD" id="cd02440">
    <property type="entry name" value="AdoMet_MTases"/>
    <property type="match status" value="1"/>
</dbReference>
<dbReference type="Proteomes" id="UP001327957">
    <property type="component" value="Unassembled WGS sequence"/>
</dbReference>
<dbReference type="AlphaFoldDB" id="A0AAV9SVT1"/>
<proteinExistence type="predicted"/>
<evidence type="ECO:0000313" key="2">
    <source>
        <dbReference type="EMBL" id="KAK6208265.1"/>
    </source>
</evidence>